<dbReference type="SUPFAM" id="SSF53590">
    <property type="entry name" value="Nucleoside hydrolase"/>
    <property type="match status" value="1"/>
</dbReference>
<dbReference type="PANTHER" id="PTHR46190">
    <property type="entry name" value="SI:CH211-201H21.5-RELATED"/>
    <property type="match status" value="1"/>
</dbReference>
<dbReference type="EMBL" id="CP101988">
    <property type="protein sequence ID" value="UUI75448.1"/>
    <property type="molecule type" value="Genomic_DNA"/>
</dbReference>
<dbReference type="RefSeq" id="WP_227568456.1">
    <property type="nucleotide sequence ID" value="NZ_CP101988.1"/>
</dbReference>
<dbReference type="PANTHER" id="PTHR46190:SF1">
    <property type="entry name" value="SI:CH211-201H21.5"/>
    <property type="match status" value="1"/>
</dbReference>
<dbReference type="Proteomes" id="UP001316189">
    <property type="component" value="Chromosome"/>
</dbReference>
<evidence type="ECO:0000256" key="1">
    <source>
        <dbReference type="ARBA" id="ARBA00022801"/>
    </source>
</evidence>
<dbReference type="PROSITE" id="PS01247">
    <property type="entry name" value="IUNH"/>
    <property type="match status" value="1"/>
</dbReference>
<gene>
    <name evidence="4" type="ORF">NP064_00505</name>
</gene>
<proteinExistence type="predicted"/>
<dbReference type="InterPro" id="IPR001910">
    <property type="entry name" value="Inosine/uridine_hydrolase_dom"/>
</dbReference>
<evidence type="ECO:0000313" key="4">
    <source>
        <dbReference type="EMBL" id="UUI75448.1"/>
    </source>
</evidence>
<protein>
    <submittedName>
        <fullName evidence="4">Nucleoside hydrolase</fullName>
    </submittedName>
</protein>
<name>A0ABY5L046_9CELL</name>
<dbReference type="InterPro" id="IPR052775">
    <property type="entry name" value="IUN_hydrolase"/>
</dbReference>
<dbReference type="InterPro" id="IPR036452">
    <property type="entry name" value="Ribo_hydro-like"/>
</dbReference>
<keyword evidence="2" id="KW-0326">Glycosidase</keyword>
<organism evidence="4 5">
    <name type="scientific">Cellulomonas chengniuliangii</name>
    <dbReference type="NCBI Taxonomy" id="2968084"/>
    <lineage>
        <taxon>Bacteria</taxon>
        <taxon>Bacillati</taxon>
        <taxon>Actinomycetota</taxon>
        <taxon>Actinomycetes</taxon>
        <taxon>Micrococcales</taxon>
        <taxon>Cellulomonadaceae</taxon>
        <taxon>Cellulomonas</taxon>
    </lineage>
</organism>
<dbReference type="Gene3D" id="3.90.245.10">
    <property type="entry name" value="Ribonucleoside hydrolase-like"/>
    <property type="match status" value="1"/>
</dbReference>
<feature type="domain" description="Inosine/uridine-preferring nucleoside hydrolase" evidence="3">
    <location>
        <begin position="5"/>
        <end position="301"/>
    </location>
</feature>
<accession>A0ABY5L046</accession>
<sequence length="309" mass="32632">MAQKMIIDTDTASDDAVALVLALTDARVDVLAVTVVSGNVPLSMGVQNALYTLEQCGSTVPVLAGADRPLVREHVFAHDVHGADGMGDIGLPLTGREPVEGHAVDRIIELARAHPGEITLVTLGPLTNLALALRKAPDIAGLFARVVMMAGTGDHTGNVTPTAEFNVYVDPEAADIVFTSGLPLEMVGWDVSRNDATITPADSVRLAATGPLGEFCTRIQRQLVEFCREVTHIDGFDLPDPVTMAVAIDPSIALRGIDAYVRVETAGTQTLGMTVVDHLGVTQKPPNTRVVLAADRERFVDMLLTACAG</sequence>
<dbReference type="InterPro" id="IPR015910">
    <property type="entry name" value="I/U_nuclsd_hydro_CS"/>
</dbReference>
<evidence type="ECO:0000259" key="3">
    <source>
        <dbReference type="Pfam" id="PF01156"/>
    </source>
</evidence>
<keyword evidence="1 4" id="KW-0378">Hydrolase</keyword>
<dbReference type="CDD" id="cd02649">
    <property type="entry name" value="nuc_hydro_CeIAG"/>
    <property type="match status" value="1"/>
</dbReference>
<keyword evidence="5" id="KW-1185">Reference proteome</keyword>
<dbReference type="Pfam" id="PF01156">
    <property type="entry name" value="IU_nuc_hydro"/>
    <property type="match status" value="1"/>
</dbReference>
<dbReference type="GO" id="GO:0016787">
    <property type="term" value="F:hydrolase activity"/>
    <property type="evidence" value="ECO:0007669"/>
    <property type="project" value="UniProtKB-KW"/>
</dbReference>
<reference evidence="4 5" key="1">
    <citation type="submission" date="2022-07" db="EMBL/GenBank/DDBJ databases">
        <title>Novel species in genus cellulomonas.</title>
        <authorList>
            <person name="Ye L."/>
        </authorList>
    </citation>
    <scope>NUCLEOTIDE SEQUENCE [LARGE SCALE GENOMIC DNA]</scope>
    <source>
        <strain evidence="5">zg-Y338</strain>
    </source>
</reference>
<evidence type="ECO:0000256" key="2">
    <source>
        <dbReference type="ARBA" id="ARBA00023295"/>
    </source>
</evidence>
<evidence type="ECO:0000313" key="5">
    <source>
        <dbReference type="Proteomes" id="UP001316189"/>
    </source>
</evidence>